<keyword evidence="3" id="KW-1185">Reference proteome</keyword>
<dbReference type="STRING" id="490629.SAMN05216266_113148"/>
<name>A0A1I1BDN0_9PSEU</name>
<evidence type="ECO:0000256" key="1">
    <source>
        <dbReference type="SAM" id="Phobius"/>
    </source>
</evidence>
<evidence type="ECO:0000313" key="3">
    <source>
        <dbReference type="Proteomes" id="UP000243799"/>
    </source>
</evidence>
<dbReference type="EMBL" id="FOKG01000013">
    <property type="protein sequence ID" value="SFB48485.1"/>
    <property type="molecule type" value="Genomic_DNA"/>
</dbReference>
<protein>
    <submittedName>
        <fullName evidence="2">Uncharacterized protein</fullName>
    </submittedName>
</protein>
<dbReference type="OrthoDB" id="4501073at2"/>
<proteinExistence type="predicted"/>
<accession>A0A1I1BDN0</accession>
<feature type="transmembrane region" description="Helical" evidence="1">
    <location>
        <begin position="432"/>
        <end position="451"/>
    </location>
</feature>
<sequence length="690" mass="77304">MTFTPESDAFRGFPPMDNQNVASEGAYVEQQVGVQYGDSTFHHHESVYNFHQGDSPERKHDVGLNHLAGGTPRFAEKIFGSLLWDGHATTERAYYYLLSVLSDRSLHEIHGDLLTGIVDARKICCSLQQDGWRNAFDMVWRLLRYMRHEVDDRLDGGGLQDALDAFGSLPDERQYEITRHLDMVLGGVIQERLEAAQAHHVVTKRMQVNRRSRAWKFFEQDPARPRRFAAPAKKAEQGDWGRALVGGFFVLLGVAALFAGRFSPGVVLGVLLLAAGGYLVVVHGSARESLTLRYAAKLREVSPPAHPLEARSPGHWVSTDFVREVHRLVDVRFSEARPHIAGNWPAYTEGVRAHLKRRFVDLYGNAQVVPGAISWLIRWHARRVAAGWTSEALFQFRSTLALPARTKILFRVGVGIAVVGLLALLGGDQGSAAVLIGAGGFFAAKGTVRVLGLRKADEIGRAEAEQLFKEEMRGYEEWLKVLADRPTDAEMARWLALDKIYLKTDVVKRAGLTSHDLVEHVVMTEGAKDAMRARVPHGPPRYSSYMVQIFLLTSSGVREARVELDFLTGEAKNERRNLFQYNALASATVTESGMRTTKGEGPQTEEVERLRSRTFRLSLVNGQHLTVVAENFRSKFDDTLENESELFLVALQSSGIESALPILESVAAEGAEWITREQERRRRWSRDWSE</sequence>
<gene>
    <name evidence="2" type="ORF">SAMN05216266_113148</name>
</gene>
<dbReference type="RefSeq" id="WP_091675055.1">
    <property type="nucleotide sequence ID" value="NZ_FOKG01000013.1"/>
</dbReference>
<organism evidence="2 3">
    <name type="scientific">Amycolatopsis marina</name>
    <dbReference type="NCBI Taxonomy" id="490629"/>
    <lineage>
        <taxon>Bacteria</taxon>
        <taxon>Bacillati</taxon>
        <taxon>Actinomycetota</taxon>
        <taxon>Actinomycetes</taxon>
        <taxon>Pseudonocardiales</taxon>
        <taxon>Pseudonocardiaceae</taxon>
        <taxon>Amycolatopsis</taxon>
    </lineage>
</organism>
<keyword evidence="1" id="KW-0472">Membrane</keyword>
<keyword evidence="1" id="KW-1133">Transmembrane helix</keyword>
<reference evidence="3" key="1">
    <citation type="submission" date="2016-10" db="EMBL/GenBank/DDBJ databases">
        <authorList>
            <person name="Varghese N."/>
            <person name="Submissions S."/>
        </authorList>
    </citation>
    <scope>NUCLEOTIDE SEQUENCE [LARGE SCALE GENOMIC DNA]</scope>
    <source>
        <strain evidence="3">CGMCC 4.3568</strain>
    </source>
</reference>
<dbReference type="AlphaFoldDB" id="A0A1I1BDN0"/>
<keyword evidence="1" id="KW-0812">Transmembrane</keyword>
<dbReference type="Proteomes" id="UP000243799">
    <property type="component" value="Unassembled WGS sequence"/>
</dbReference>
<feature type="transmembrane region" description="Helical" evidence="1">
    <location>
        <begin position="408"/>
        <end position="426"/>
    </location>
</feature>
<evidence type="ECO:0000313" key="2">
    <source>
        <dbReference type="EMBL" id="SFB48485.1"/>
    </source>
</evidence>
<feature type="transmembrane region" description="Helical" evidence="1">
    <location>
        <begin position="266"/>
        <end position="286"/>
    </location>
</feature>
<feature type="transmembrane region" description="Helical" evidence="1">
    <location>
        <begin position="243"/>
        <end position="260"/>
    </location>
</feature>